<dbReference type="InterPro" id="IPR057842">
    <property type="entry name" value="WH_MER3"/>
</dbReference>
<evidence type="ECO:0000256" key="4">
    <source>
        <dbReference type="ARBA" id="ARBA00022806"/>
    </source>
</evidence>
<keyword evidence="6" id="KW-0413">Isomerase</keyword>
<dbReference type="GO" id="GO:0003676">
    <property type="term" value="F:nucleic acid binding"/>
    <property type="evidence" value="ECO:0007669"/>
    <property type="project" value="InterPro"/>
</dbReference>
<dbReference type="Pfam" id="PF00271">
    <property type="entry name" value="Helicase_C"/>
    <property type="match status" value="1"/>
</dbReference>
<accession>A0A9P0BN45</accession>
<dbReference type="Pfam" id="PF00270">
    <property type="entry name" value="DEAD"/>
    <property type="match status" value="1"/>
</dbReference>
<dbReference type="GO" id="GO:0005524">
    <property type="term" value="F:ATP binding"/>
    <property type="evidence" value="ECO:0007669"/>
    <property type="project" value="UniProtKB-KW"/>
</dbReference>
<keyword evidence="5" id="KW-0067">ATP-binding</keyword>
<dbReference type="InterPro" id="IPR052247">
    <property type="entry name" value="Meiotic_Crossover_Helicase"/>
</dbReference>
<evidence type="ECO:0000256" key="11">
    <source>
        <dbReference type="SAM" id="MobiDB-lite"/>
    </source>
</evidence>
<evidence type="ECO:0000256" key="7">
    <source>
        <dbReference type="ARBA" id="ARBA00023254"/>
    </source>
</evidence>
<gene>
    <name evidence="14" type="ORF">MELIAE_LOCUS13347</name>
</gene>
<dbReference type="InterPro" id="IPR036388">
    <property type="entry name" value="WH-like_DNA-bd_sf"/>
</dbReference>
<name>A0A9P0BN45_BRAAE</name>
<evidence type="ECO:0000256" key="8">
    <source>
        <dbReference type="ARBA" id="ARBA00034617"/>
    </source>
</evidence>
<feature type="domain" description="Helicase C-terminal" evidence="12">
    <location>
        <begin position="189"/>
        <end position="291"/>
    </location>
</feature>
<dbReference type="CDD" id="cd18795">
    <property type="entry name" value="SF2_C_Ski2"/>
    <property type="match status" value="1"/>
</dbReference>
<evidence type="ECO:0000259" key="12">
    <source>
        <dbReference type="SMART" id="SM00490"/>
    </source>
</evidence>
<reference evidence="14" key="1">
    <citation type="submission" date="2021-12" db="EMBL/GenBank/DDBJ databases">
        <authorList>
            <person name="King R."/>
        </authorList>
    </citation>
    <scope>NUCLEOTIDE SEQUENCE</scope>
</reference>
<dbReference type="PANTHER" id="PTHR47835">
    <property type="entry name" value="HFM1, ATP DEPENDENT DNA HELICASE HOMOLOG"/>
    <property type="match status" value="1"/>
</dbReference>
<dbReference type="Gene3D" id="1.10.10.10">
    <property type="entry name" value="Winged helix-like DNA-binding domain superfamily/Winged helix DNA-binding domain"/>
    <property type="match status" value="1"/>
</dbReference>
<dbReference type="SUPFAM" id="SSF52540">
    <property type="entry name" value="P-loop containing nucleoside triphosphate hydrolases"/>
    <property type="match status" value="2"/>
</dbReference>
<dbReference type="PANTHER" id="PTHR47835:SF3">
    <property type="entry name" value="HELICASE FOR MEIOSIS 1"/>
    <property type="match status" value="1"/>
</dbReference>
<evidence type="ECO:0000256" key="5">
    <source>
        <dbReference type="ARBA" id="ARBA00022840"/>
    </source>
</evidence>
<evidence type="ECO:0000256" key="2">
    <source>
        <dbReference type="ARBA" id="ARBA00022741"/>
    </source>
</evidence>
<evidence type="ECO:0000256" key="9">
    <source>
        <dbReference type="ARBA" id="ARBA00034808"/>
    </source>
</evidence>
<feature type="compositionally biased region" description="Polar residues" evidence="11">
    <location>
        <begin position="1292"/>
        <end position="1304"/>
    </location>
</feature>
<evidence type="ECO:0000313" key="14">
    <source>
        <dbReference type="EMBL" id="CAH0564906.1"/>
    </source>
</evidence>
<feature type="compositionally biased region" description="Polar residues" evidence="11">
    <location>
        <begin position="1100"/>
        <end position="1111"/>
    </location>
</feature>
<dbReference type="GO" id="GO:0007131">
    <property type="term" value="P:reciprocal meiotic recombination"/>
    <property type="evidence" value="ECO:0007669"/>
    <property type="project" value="UniProtKB-ARBA"/>
</dbReference>
<keyword evidence="4" id="KW-0347">Helicase</keyword>
<evidence type="ECO:0000256" key="1">
    <source>
        <dbReference type="ARBA" id="ARBA00010140"/>
    </source>
</evidence>
<dbReference type="SMART" id="SM00973">
    <property type="entry name" value="Sec63"/>
    <property type="match status" value="1"/>
</dbReference>
<comment type="similarity">
    <text evidence="1">Belongs to the helicase family. SKI2 subfamily.</text>
</comment>
<keyword evidence="15" id="KW-1185">Reference proteome</keyword>
<dbReference type="Proteomes" id="UP001154078">
    <property type="component" value="Chromosome 9"/>
</dbReference>
<keyword evidence="7" id="KW-0469">Meiosis</keyword>
<dbReference type="InterPro" id="IPR001650">
    <property type="entry name" value="Helicase_C-like"/>
</dbReference>
<evidence type="ECO:0000256" key="3">
    <source>
        <dbReference type="ARBA" id="ARBA00022801"/>
    </source>
</evidence>
<feature type="domain" description="SEC63" evidence="13">
    <location>
        <begin position="409"/>
        <end position="718"/>
    </location>
</feature>
<dbReference type="InterPro" id="IPR011545">
    <property type="entry name" value="DEAD/DEAH_box_helicase_dom"/>
</dbReference>
<dbReference type="SUPFAM" id="SSF46785">
    <property type="entry name" value="Winged helix' DNA-binding domain"/>
    <property type="match status" value="1"/>
</dbReference>
<protein>
    <recommendedName>
        <fullName evidence="9">DNA 3'-5' helicase</fullName>
        <ecNumber evidence="9">5.6.2.4</ecNumber>
    </recommendedName>
</protein>
<dbReference type="SUPFAM" id="SSF158702">
    <property type="entry name" value="Sec63 N-terminal domain-like"/>
    <property type="match status" value="1"/>
</dbReference>
<dbReference type="GO" id="GO:0016787">
    <property type="term" value="F:hydrolase activity"/>
    <property type="evidence" value="ECO:0007669"/>
    <property type="project" value="UniProtKB-KW"/>
</dbReference>
<dbReference type="EC" id="5.6.2.4" evidence="9"/>
<dbReference type="EMBL" id="OV121140">
    <property type="protein sequence ID" value="CAH0564906.1"/>
    <property type="molecule type" value="Genomic_DNA"/>
</dbReference>
<dbReference type="FunFam" id="1.10.10.10:FF:000012">
    <property type="entry name" value="U5 small nuclear ribonucleoprotein helicase"/>
    <property type="match status" value="1"/>
</dbReference>
<keyword evidence="2" id="KW-0547">Nucleotide-binding</keyword>
<proteinExistence type="inferred from homology"/>
<evidence type="ECO:0000256" key="6">
    <source>
        <dbReference type="ARBA" id="ARBA00023235"/>
    </source>
</evidence>
<comment type="catalytic activity">
    <reaction evidence="8">
        <text>Couples ATP hydrolysis with the unwinding of duplex DNA by translocating in the 3'-5' direction.</text>
        <dbReference type="EC" id="5.6.2.4"/>
    </reaction>
</comment>
<feature type="region of interest" description="Disordered" evidence="11">
    <location>
        <begin position="1285"/>
        <end position="1322"/>
    </location>
</feature>
<comment type="catalytic activity">
    <reaction evidence="10">
        <text>ATP + H2O = ADP + phosphate + H(+)</text>
        <dbReference type="Rhea" id="RHEA:13065"/>
        <dbReference type="ChEBI" id="CHEBI:15377"/>
        <dbReference type="ChEBI" id="CHEBI:15378"/>
        <dbReference type="ChEBI" id="CHEBI:30616"/>
        <dbReference type="ChEBI" id="CHEBI:43474"/>
        <dbReference type="ChEBI" id="CHEBI:456216"/>
        <dbReference type="EC" id="5.6.2.4"/>
    </reaction>
</comment>
<keyword evidence="3" id="KW-0378">Hydrolase</keyword>
<dbReference type="InterPro" id="IPR004179">
    <property type="entry name" value="Sec63-dom"/>
</dbReference>
<dbReference type="Pfam" id="PF02889">
    <property type="entry name" value="Sec63"/>
    <property type="match status" value="1"/>
</dbReference>
<evidence type="ECO:0000259" key="13">
    <source>
        <dbReference type="SMART" id="SM00973"/>
    </source>
</evidence>
<dbReference type="FunFam" id="3.40.50.300:FF:001076">
    <property type="entry name" value="ATP-dependent DNA helicase MER3"/>
    <property type="match status" value="1"/>
</dbReference>
<dbReference type="GO" id="GO:0043138">
    <property type="term" value="F:3'-5' DNA helicase activity"/>
    <property type="evidence" value="ECO:0007669"/>
    <property type="project" value="UniProtKB-EC"/>
</dbReference>
<feature type="region of interest" description="Disordered" evidence="11">
    <location>
        <begin position="1100"/>
        <end position="1125"/>
    </location>
</feature>
<dbReference type="Gene3D" id="3.40.50.300">
    <property type="entry name" value="P-loop containing nucleotide triphosphate hydrolases"/>
    <property type="match status" value="2"/>
</dbReference>
<evidence type="ECO:0000256" key="10">
    <source>
        <dbReference type="ARBA" id="ARBA00048988"/>
    </source>
</evidence>
<feature type="region of interest" description="Disordered" evidence="11">
    <location>
        <begin position="749"/>
        <end position="772"/>
    </location>
</feature>
<dbReference type="InterPro" id="IPR036390">
    <property type="entry name" value="WH_DNA-bd_sf"/>
</dbReference>
<dbReference type="InterPro" id="IPR027417">
    <property type="entry name" value="P-loop_NTPase"/>
</dbReference>
<sequence>MTGDSEYIDFGRLIRYDFIITTPEKWDLITRKWKDNVKLVQVIKLFLIDEVHLLNDKSRGPTLEVIVSRMKTIENAINAKEKIRIMAVSATVPNIEDVANWIGSKLNTCFYKFADDMRPVPLKKIVFGYAFDSKNGTHFKFDLSLNYRLQNLLIQYSNGKPTLIFCSTRKSVEMTAKHLVQNLTINLNDQQKKRLQEAAGTIQDVKAKNTIAHGVGYHHAGMLPETKHAIENLFRNSDLPVLVTTSTLAMGVNLPAHLVIVKSTKCYAQNGFEDYSETAIMQMIGRAGRPQFDTSGTAIILTTTQDRAKFEKMIGGSLPIESNLHKHLKEHLNAEVVLGTITDLEVAMRWLSSTFLYIRARKNPKHYGFSTAYTAEQIDKKLLELCQIQLNKLVNAGMLTIDQNITITPTNSGIVMAKYYIAFETMKLFTKISGCEVLQQILALISKCHEFSEMYLRTDDKKCLNLLNKNKNNKTIRFPLNGKIKTLDMKINCIIQACFGCLDIWDHSVLADSQKIMRNGGRIVNCLIEYLNIKPKCYSALLSSLILSKCFRAGIWENSPYVGKQLTGIGAVLSRQLANAGKTTFEKISSTNPRELEMILKKKSPFGNKIIDEIKHIPKYEMTLERNNNKTLTLSFGITNPQDLQTQVTGKDSSLMTLLVGDSNNEILLYEQYRHSYMLDNLKVVKQIHLENGDVETVSAHFLSEQWVGIDCNCTLDLTKGKLKASENEKSKGVSQQMYMDLYMKVKKNIPAKKEQNQQPKSTKTRKSEKAKILQRTVSQFLPPRAKSTKQVSTEDTIIEDSESMDKMINELCDAIIEENDKKAKPPIKKNAIQRTISSFMPSQPKKPEVPTVYEKEEDHLLELTKSKTESVKDVENKIKIYQNVLLKQPSQPKKKIKLFESADIFFESELFDDDFPEDQEQKKENLDDMLELNKDMLDGIINSARQDEKYKDDEAKISSTSQDKYQDLNLGEKDVDLENFLKQEFDIPIEVFERAEAKTAPNKVNFNTNVLKDVINKPVVYGSAGKNSVPCPPLKPLGINNNNVKNIKPKGLNTKLPLLHPALEFEDKLCNEENDSSAVNLQEYRYAPRKSKLSHLNANTSENTPDSTVNAGFGGSFSPAKRRKLGENNAPKCITWSSPLVFSPPTKFSPKIHKGFNDSRNQVDLNQSLKSETSTHSYLNHPRYKTWPKSTPKKSVASFPLGDKHYGNETPNTSTNSIIPDDISDICSQSFIENLGLKTKPQKTQNIPSASAYNSQIHVKSQLKKVESKKEEFVISQKALEFNPRSKEKSPLTQKSNFPPQSSKVDETTPQKAKSTPQVKEFTPQIVQSNEFTPQIVQCNEFTPQIPQILKIEPSQVVPSEDYPTMISNYRKMLDEMEEQYLRSTEMAKYQQRVVSQPQTMPNRNFYSQEMPVPPYLSLPYTQTSQNYNTYQAMAPNYYPVPPPIPQPFYTIPKETFNQSRTYSQNLNQSFTQNPNFNQSTTNFCQNKNNYGEDMNYSRSFNPNITQNLNPDVMVPPLSFNPGDRYMLNRFFYSLDQNNENPHQF</sequence>
<dbReference type="OrthoDB" id="5575at2759"/>
<dbReference type="SMART" id="SM00490">
    <property type="entry name" value="HELICc"/>
    <property type="match status" value="1"/>
</dbReference>
<organism evidence="14 15">
    <name type="scientific">Brassicogethes aeneus</name>
    <name type="common">Rape pollen beetle</name>
    <name type="synonym">Meligethes aeneus</name>
    <dbReference type="NCBI Taxonomy" id="1431903"/>
    <lineage>
        <taxon>Eukaryota</taxon>
        <taxon>Metazoa</taxon>
        <taxon>Ecdysozoa</taxon>
        <taxon>Arthropoda</taxon>
        <taxon>Hexapoda</taxon>
        <taxon>Insecta</taxon>
        <taxon>Pterygota</taxon>
        <taxon>Neoptera</taxon>
        <taxon>Endopterygota</taxon>
        <taxon>Coleoptera</taxon>
        <taxon>Polyphaga</taxon>
        <taxon>Cucujiformia</taxon>
        <taxon>Nitidulidae</taxon>
        <taxon>Meligethinae</taxon>
        <taxon>Brassicogethes</taxon>
    </lineage>
</organism>
<dbReference type="Pfam" id="PF23445">
    <property type="entry name" value="WHD_SNRNP200"/>
    <property type="match status" value="1"/>
</dbReference>
<evidence type="ECO:0000313" key="15">
    <source>
        <dbReference type="Proteomes" id="UP001154078"/>
    </source>
</evidence>
<dbReference type="Gene3D" id="1.10.3380.10">
    <property type="entry name" value="Sec63 N-terminal domain-like domain"/>
    <property type="match status" value="1"/>
</dbReference>